<name>A0A919J564_9ACTN</name>
<evidence type="ECO:0000313" key="3">
    <source>
        <dbReference type="Proteomes" id="UP000598174"/>
    </source>
</evidence>
<evidence type="ECO:0000256" key="1">
    <source>
        <dbReference type="SAM" id="MobiDB-lite"/>
    </source>
</evidence>
<dbReference type="Proteomes" id="UP000598174">
    <property type="component" value="Unassembled WGS sequence"/>
</dbReference>
<feature type="compositionally biased region" description="Low complexity" evidence="1">
    <location>
        <begin position="32"/>
        <end position="43"/>
    </location>
</feature>
<organism evidence="2 3">
    <name type="scientific">Paractinoplanes ferrugineus</name>
    <dbReference type="NCBI Taxonomy" id="113564"/>
    <lineage>
        <taxon>Bacteria</taxon>
        <taxon>Bacillati</taxon>
        <taxon>Actinomycetota</taxon>
        <taxon>Actinomycetes</taxon>
        <taxon>Micromonosporales</taxon>
        <taxon>Micromonosporaceae</taxon>
        <taxon>Paractinoplanes</taxon>
    </lineage>
</organism>
<sequence length="50" mass="5317">MADDALAQELIDMTDEDRLLQPGALGAKHTPARASRPGGASRSSPRDRTI</sequence>
<dbReference type="AlphaFoldDB" id="A0A919J564"/>
<gene>
    <name evidence="2" type="ORF">Afe05nite_50530</name>
</gene>
<reference evidence="2" key="1">
    <citation type="submission" date="2021-01" db="EMBL/GenBank/DDBJ databases">
        <title>Whole genome shotgun sequence of Actinoplanes ferrugineus NBRC 15555.</title>
        <authorList>
            <person name="Komaki H."/>
            <person name="Tamura T."/>
        </authorList>
    </citation>
    <scope>NUCLEOTIDE SEQUENCE</scope>
    <source>
        <strain evidence="2">NBRC 15555</strain>
    </source>
</reference>
<feature type="region of interest" description="Disordered" evidence="1">
    <location>
        <begin position="1"/>
        <end position="50"/>
    </location>
</feature>
<proteinExistence type="predicted"/>
<protein>
    <submittedName>
        <fullName evidence="2">Uncharacterized protein</fullName>
    </submittedName>
</protein>
<dbReference type="RefSeq" id="WP_203819660.1">
    <property type="nucleotide sequence ID" value="NZ_BAAABP010000052.1"/>
</dbReference>
<accession>A0A919J564</accession>
<keyword evidence="3" id="KW-1185">Reference proteome</keyword>
<comment type="caution">
    <text evidence="2">The sequence shown here is derived from an EMBL/GenBank/DDBJ whole genome shotgun (WGS) entry which is preliminary data.</text>
</comment>
<evidence type="ECO:0000313" key="2">
    <source>
        <dbReference type="EMBL" id="GIE13213.1"/>
    </source>
</evidence>
<dbReference type="EMBL" id="BOMM01000047">
    <property type="protein sequence ID" value="GIE13213.1"/>
    <property type="molecule type" value="Genomic_DNA"/>
</dbReference>